<accession>A0AAV9U9Z6</accession>
<feature type="region of interest" description="Disordered" evidence="1">
    <location>
        <begin position="1"/>
        <end position="100"/>
    </location>
</feature>
<reference evidence="2 3" key="1">
    <citation type="submission" date="2019-10" db="EMBL/GenBank/DDBJ databases">
        <authorList>
            <person name="Palmer J.M."/>
        </authorList>
    </citation>
    <scope>NUCLEOTIDE SEQUENCE [LARGE SCALE GENOMIC DNA]</scope>
    <source>
        <strain evidence="2 3">TWF696</strain>
    </source>
</reference>
<feature type="compositionally biased region" description="Polar residues" evidence="1">
    <location>
        <begin position="1"/>
        <end position="22"/>
    </location>
</feature>
<evidence type="ECO:0000313" key="2">
    <source>
        <dbReference type="EMBL" id="KAK6336471.1"/>
    </source>
</evidence>
<name>A0AAV9U9Z6_9PEZI</name>
<feature type="compositionally biased region" description="Basic and acidic residues" evidence="1">
    <location>
        <begin position="90"/>
        <end position="100"/>
    </location>
</feature>
<organism evidence="2 3">
    <name type="scientific">Orbilia brochopaga</name>
    <dbReference type="NCBI Taxonomy" id="3140254"/>
    <lineage>
        <taxon>Eukaryota</taxon>
        <taxon>Fungi</taxon>
        <taxon>Dikarya</taxon>
        <taxon>Ascomycota</taxon>
        <taxon>Pezizomycotina</taxon>
        <taxon>Orbiliomycetes</taxon>
        <taxon>Orbiliales</taxon>
        <taxon>Orbiliaceae</taxon>
        <taxon>Orbilia</taxon>
    </lineage>
</organism>
<protein>
    <submittedName>
        <fullName evidence="2">Uncharacterized protein</fullName>
    </submittedName>
</protein>
<evidence type="ECO:0000313" key="3">
    <source>
        <dbReference type="Proteomes" id="UP001375240"/>
    </source>
</evidence>
<dbReference type="EMBL" id="JAVHNQ010000011">
    <property type="protein sequence ID" value="KAK6336471.1"/>
    <property type="molecule type" value="Genomic_DNA"/>
</dbReference>
<comment type="caution">
    <text evidence="2">The sequence shown here is derived from an EMBL/GenBank/DDBJ whole genome shotgun (WGS) entry which is preliminary data.</text>
</comment>
<feature type="compositionally biased region" description="Polar residues" evidence="1">
    <location>
        <begin position="63"/>
        <end position="88"/>
    </location>
</feature>
<dbReference type="AlphaFoldDB" id="A0AAV9U9Z6"/>
<dbReference type="Proteomes" id="UP001375240">
    <property type="component" value="Unassembled WGS sequence"/>
</dbReference>
<proteinExistence type="predicted"/>
<gene>
    <name evidence="2" type="ORF">TWF696_002022</name>
</gene>
<feature type="compositionally biased region" description="Polar residues" evidence="1">
    <location>
        <begin position="37"/>
        <end position="47"/>
    </location>
</feature>
<evidence type="ECO:0000256" key="1">
    <source>
        <dbReference type="SAM" id="MobiDB-lite"/>
    </source>
</evidence>
<keyword evidence="3" id="KW-1185">Reference proteome</keyword>
<sequence length="100" mass="10792">MIPTSKDVQQGVSLQPAAQGNFSEEEEEEVDPREPTGTGQSPSQNANAPGRTNPVRRHKRSGSESVTSWMVSGLNITALSGLKSTSTPIPEERDNEDDKK</sequence>